<gene>
    <name evidence="2" type="ORF">Tci_049735</name>
</gene>
<feature type="compositionally biased region" description="Low complexity" evidence="1">
    <location>
        <begin position="189"/>
        <end position="208"/>
    </location>
</feature>
<dbReference type="EMBL" id="BKCJ010007539">
    <property type="protein sequence ID" value="GEU77757.1"/>
    <property type="molecule type" value="Genomic_DNA"/>
</dbReference>
<feature type="compositionally biased region" description="Polar residues" evidence="1">
    <location>
        <begin position="50"/>
        <end position="71"/>
    </location>
</feature>
<evidence type="ECO:0000313" key="2">
    <source>
        <dbReference type="EMBL" id="GEU77757.1"/>
    </source>
</evidence>
<name>A0A6L2MWX2_TANCI</name>
<feature type="compositionally biased region" description="Basic and acidic residues" evidence="1">
    <location>
        <begin position="30"/>
        <end position="40"/>
    </location>
</feature>
<feature type="region of interest" description="Disordered" evidence="1">
    <location>
        <begin position="177"/>
        <end position="208"/>
    </location>
</feature>
<evidence type="ECO:0000256" key="1">
    <source>
        <dbReference type="SAM" id="MobiDB-lite"/>
    </source>
</evidence>
<sequence>MIASSNSRISLKNMTRFSSNDMVHNHYLEEAKKRTQERSRNSKPSLMHSARSQSTANSSKPVPRRNTQTSRIWLGTKNRFVTTKTVPIAEHPRNFRNVSYVTKFLKETAGLRWVPTRRILTYSTTKVDSEPLNGSNADITNQYECEQNLDVSADISETRASRNFHLMYKVMTSDRNSSELGIHDHSNEVSSSKLVPKVVPPASKTATS</sequence>
<reference evidence="2" key="1">
    <citation type="journal article" date="2019" name="Sci. Rep.">
        <title>Draft genome of Tanacetum cinerariifolium, the natural source of mosquito coil.</title>
        <authorList>
            <person name="Yamashiro T."/>
            <person name="Shiraishi A."/>
            <person name="Satake H."/>
            <person name="Nakayama K."/>
        </authorList>
    </citation>
    <scope>NUCLEOTIDE SEQUENCE</scope>
</reference>
<comment type="caution">
    <text evidence="2">The sequence shown here is derived from an EMBL/GenBank/DDBJ whole genome shotgun (WGS) entry which is preliminary data.</text>
</comment>
<proteinExistence type="predicted"/>
<feature type="region of interest" description="Disordered" evidence="1">
    <location>
        <begin position="30"/>
        <end position="71"/>
    </location>
</feature>
<accession>A0A6L2MWX2</accession>
<organism evidence="2">
    <name type="scientific">Tanacetum cinerariifolium</name>
    <name type="common">Dalmatian daisy</name>
    <name type="synonym">Chrysanthemum cinerariifolium</name>
    <dbReference type="NCBI Taxonomy" id="118510"/>
    <lineage>
        <taxon>Eukaryota</taxon>
        <taxon>Viridiplantae</taxon>
        <taxon>Streptophyta</taxon>
        <taxon>Embryophyta</taxon>
        <taxon>Tracheophyta</taxon>
        <taxon>Spermatophyta</taxon>
        <taxon>Magnoliopsida</taxon>
        <taxon>eudicotyledons</taxon>
        <taxon>Gunneridae</taxon>
        <taxon>Pentapetalae</taxon>
        <taxon>asterids</taxon>
        <taxon>campanulids</taxon>
        <taxon>Asterales</taxon>
        <taxon>Asteraceae</taxon>
        <taxon>Asteroideae</taxon>
        <taxon>Anthemideae</taxon>
        <taxon>Anthemidinae</taxon>
        <taxon>Tanacetum</taxon>
    </lineage>
</organism>
<protein>
    <submittedName>
        <fullName evidence="2">Uncharacterized protein</fullName>
    </submittedName>
</protein>
<dbReference type="AlphaFoldDB" id="A0A6L2MWX2"/>